<dbReference type="EMBL" id="BGPR01000257">
    <property type="protein sequence ID" value="GBM08463.1"/>
    <property type="molecule type" value="Genomic_DNA"/>
</dbReference>
<organism evidence="1 2">
    <name type="scientific">Araneus ventricosus</name>
    <name type="common">Orbweaver spider</name>
    <name type="synonym">Epeira ventricosa</name>
    <dbReference type="NCBI Taxonomy" id="182803"/>
    <lineage>
        <taxon>Eukaryota</taxon>
        <taxon>Metazoa</taxon>
        <taxon>Ecdysozoa</taxon>
        <taxon>Arthropoda</taxon>
        <taxon>Chelicerata</taxon>
        <taxon>Arachnida</taxon>
        <taxon>Araneae</taxon>
        <taxon>Araneomorphae</taxon>
        <taxon>Entelegynae</taxon>
        <taxon>Araneoidea</taxon>
        <taxon>Araneidae</taxon>
        <taxon>Araneus</taxon>
    </lineage>
</organism>
<dbReference type="Proteomes" id="UP000499080">
    <property type="component" value="Unassembled WGS sequence"/>
</dbReference>
<sequence>MRRGGVAFSGWYLPDQSEKEATPWTDSRPICKGCYVVGSFNPGGFVLLGVSSGLFWGTFRLTQKVAEDVGIVGHSVISLRVKKEMLQRKA</sequence>
<dbReference type="AlphaFoldDB" id="A0A4Y2CVR0"/>
<name>A0A4Y2CVR0_ARAVE</name>
<evidence type="ECO:0000313" key="1">
    <source>
        <dbReference type="EMBL" id="GBM08463.1"/>
    </source>
</evidence>
<reference evidence="1 2" key="1">
    <citation type="journal article" date="2019" name="Sci. Rep.">
        <title>Orb-weaving spider Araneus ventricosus genome elucidates the spidroin gene catalogue.</title>
        <authorList>
            <person name="Kono N."/>
            <person name="Nakamura H."/>
            <person name="Ohtoshi R."/>
            <person name="Moran D.A.P."/>
            <person name="Shinohara A."/>
            <person name="Yoshida Y."/>
            <person name="Fujiwara M."/>
            <person name="Mori M."/>
            <person name="Tomita M."/>
            <person name="Arakawa K."/>
        </authorList>
    </citation>
    <scope>NUCLEOTIDE SEQUENCE [LARGE SCALE GENOMIC DNA]</scope>
</reference>
<accession>A0A4Y2CVR0</accession>
<gene>
    <name evidence="1" type="ORF">AVEN_267727_1</name>
</gene>
<proteinExistence type="predicted"/>
<comment type="caution">
    <text evidence="1">The sequence shown here is derived from an EMBL/GenBank/DDBJ whole genome shotgun (WGS) entry which is preliminary data.</text>
</comment>
<protein>
    <submittedName>
        <fullName evidence="1">Uncharacterized protein</fullName>
    </submittedName>
</protein>
<evidence type="ECO:0000313" key="2">
    <source>
        <dbReference type="Proteomes" id="UP000499080"/>
    </source>
</evidence>
<keyword evidence="2" id="KW-1185">Reference proteome</keyword>